<protein>
    <submittedName>
        <fullName evidence="2">Uncharacterized protein</fullName>
    </submittedName>
</protein>
<dbReference type="EMBL" id="LNZH02000175">
    <property type="protein sequence ID" value="OCB88633.1"/>
    <property type="molecule type" value="Genomic_DNA"/>
</dbReference>
<evidence type="ECO:0000256" key="1">
    <source>
        <dbReference type="SAM" id="MobiDB-lite"/>
    </source>
</evidence>
<gene>
    <name evidence="2" type="ORF">A7U60_g4231</name>
</gene>
<dbReference type="Proteomes" id="UP000757232">
    <property type="component" value="Unassembled WGS sequence"/>
</dbReference>
<keyword evidence="3" id="KW-1185">Reference proteome</keyword>
<name>A0A9Q5HZ11_SANBA</name>
<dbReference type="OrthoDB" id="3197409at2759"/>
<dbReference type="AlphaFoldDB" id="A0A9Q5HZ11"/>
<feature type="compositionally biased region" description="Basic and acidic residues" evidence="1">
    <location>
        <begin position="170"/>
        <end position="180"/>
    </location>
</feature>
<reference evidence="2" key="1">
    <citation type="submission" date="2016-06" db="EMBL/GenBank/DDBJ databases">
        <title>Draft Genome sequence of the fungus Inonotus baumii.</title>
        <authorList>
            <person name="Zhu H."/>
            <person name="Lin W."/>
        </authorList>
    </citation>
    <scope>NUCLEOTIDE SEQUENCE</scope>
    <source>
        <strain evidence="2">821</strain>
    </source>
</reference>
<comment type="caution">
    <text evidence="2">The sequence shown here is derived from an EMBL/GenBank/DDBJ whole genome shotgun (WGS) entry which is preliminary data.</text>
</comment>
<proteinExistence type="predicted"/>
<organism evidence="2 3">
    <name type="scientific">Sanghuangporus baumii</name>
    <name type="common">Phellinus baumii</name>
    <dbReference type="NCBI Taxonomy" id="108892"/>
    <lineage>
        <taxon>Eukaryota</taxon>
        <taxon>Fungi</taxon>
        <taxon>Dikarya</taxon>
        <taxon>Basidiomycota</taxon>
        <taxon>Agaricomycotina</taxon>
        <taxon>Agaricomycetes</taxon>
        <taxon>Hymenochaetales</taxon>
        <taxon>Hymenochaetaceae</taxon>
        <taxon>Sanghuangporus</taxon>
    </lineage>
</organism>
<evidence type="ECO:0000313" key="3">
    <source>
        <dbReference type="Proteomes" id="UP000757232"/>
    </source>
</evidence>
<sequence length="180" mass="19808">MSKPDLKKWTEERLTSLFTAPSDDDFHAAFDSAFAQDDHSSVVVNGEEMSRDKFKEEVKAQRAAMLKADVRFEDLKEEAAGEQSEGGTDSGPSIIKGTWTVTRSLKFRIRAAPAQIHRISTFEAKVEPVSPGSSDFRIVHLTETVENKRPPINISPIGRGGAAEAGQAKAPEEESRKDVH</sequence>
<evidence type="ECO:0000313" key="2">
    <source>
        <dbReference type="EMBL" id="OCB88633.1"/>
    </source>
</evidence>
<feature type="region of interest" description="Disordered" evidence="1">
    <location>
        <begin position="147"/>
        <end position="180"/>
    </location>
</feature>
<accession>A0A9Q5HZ11</accession>